<sequence>MTKLNDLIAKRTIDSQERIKKISEAAISKILKAEQFHQRKSKLKNFLNDD</sequence>
<proteinExistence type="predicted"/>
<dbReference type="RefSeq" id="WP_004739224.1">
    <property type="nucleotide sequence ID" value="NZ_JEXD01000014.1"/>
</dbReference>
<reference evidence="1 2" key="1">
    <citation type="submission" date="2014-02" db="EMBL/GenBank/DDBJ databases">
        <title>Comparative genomics and transcriptomics to identify genetic mechanisms underlying the emergence of carbapenem resistant Acinetobacter baumannii (CRAb).</title>
        <authorList>
            <person name="Harris A.D."/>
            <person name="Johnson K.J."/>
            <person name="George J."/>
            <person name="Shefchek K."/>
            <person name="Daugherty S.C."/>
            <person name="Parankush S."/>
            <person name="Sadzewicz L."/>
            <person name="Tallon L."/>
            <person name="Sengamalay N."/>
            <person name="Hazen T.H."/>
            <person name="Rasko D.A."/>
        </authorList>
    </citation>
    <scope>NUCLEOTIDE SEQUENCE [LARGE SCALE GENOMIC DNA]</scope>
    <source>
        <strain evidence="1 2">625974</strain>
    </source>
</reference>
<evidence type="ECO:0000313" key="1">
    <source>
        <dbReference type="EMBL" id="EXC07378.1"/>
    </source>
</evidence>
<dbReference type="Proteomes" id="UP000021108">
    <property type="component" value="Unassembled WGS sequence"/>
</dbReference>
<name>A0A009PXX6_ACIBA</name>
<accession>A0A009PXX6</accession>
<organism evidence="1 2">
    <name type="scientific">Acinetobacter baumannii 625974</name>
    <dbReference type="NCBI Taxonomy" id="1310607"/>
    <lineage>
        <taxon>Bacteria</taxon>
        <taxon>Pseudomonadati</taxon>
        <taxon>Pseudomonadota</taxon>
        <taxon>Gammaproteobacteria</taxon>
        <taxon>Moraxellales</taxon>
        <taxon>Moraxellaceae</taxon>
        <taxon>Acinetobacter</taxon>
        <taxon>Acinetobacter calcoaceticus/baumannii complex</taxon>
    </lineage>
</organism>
<gene>
    <name evidence="1" type="ORF">J506_2012</name>
</gene>
<protein>
    <submittedName>
        <fullName evidence="1">Uncharacterized protein</fullName>
    </submittedName>
</protein>
<evidence type="ECO:0000313" key="2">
    <source>
        <dbReference type="Proteomes" id="UP000021108"/>
    </source>
</evidence>
<dbReference type="AlphaFoldDB" id="A0A009PXX6"/>
<comment type="caution">
    <text evidence="1">The sequence shown here is derived from an EMBL/GenBank/DDBJ whole genome shotgun (WGS) entry which is preliminary data.</text>
</comment>
<dbReference type="PATRIC" id="fig|1310607.3.peg.1951"/>
<dbReference type="EMBL" id="JEXD01000014">
    <property type="protein sequence ID" value="EXC07378.1"/>
    <property type="molecule type" value="Genomic_DNA"/>
</dbReference>